<dbReference type="Proteomes" id="UP000005835">
    <property type="component" value="Unassembled WGS sequence"/>
</dbReference>
<dbReference type="AlphaFoldDB" id="K1KID3"/>
<gene>
    <name evidence="1" type="ORF">HMPREF9465_00864</name>
</gene>
<reference evidence="1 2" key="1">
    <citation type="submission" date="2012-05" db="EMBL/GenBank/DDBJ databases">
        <title>The Genome Sequence of Sutterella wadsworthensis 2_1_59BFAA.</title>
        <authorList>
            <consortium name="The Broad Institute Genome Sequencing Platform"/>
            <person name="Earl A."/>
            <person name="Ward D."/>
            <person name="Feldgarden M."/>
            <person name="Gevers D."/>
            <person name="Daigneault M."/>
            <person name="Strauss J."/>
            <person name="Allen-Vercoe E."/>
            <person name="Walker B."/>
            <person name="Young S.K."/>
            <person name="Zeng Q."/>
            <person name="Gargeya S."/>
            <person name="Fitzgerald M."/>
            <person name="Haas B."/>
            <person name="Abouelleil A."/>
            <person name="Alvarado L."/>
            <person name="Arachchi H.M."/>
            <person name="Berlin A.M."/>
            <person name="Chapman S.B."/>
            <person name="Goldberg J."/>
            <person name="Griggs A."/>
            <person name="Gujja S."/>
            <person name="Hansen M."/>
            <person name="Howarth C."/>
            <person name="Imamovic A."/>
            <person name="Larimer J."/>
            <person name="McCowen C."/>
            <person name="Montmayeur A."/>
            <person name="Murphy C."/>
            <person name="Neiman D."/>
            <person name="Pearson M."/>
            <person name="Priest M."/>
            <person name="Roberts A."/>
            <person name="Saif S."/>
            <person name="Shea T."/>
            <person name="Sisk P."/>
            <person name="Sykes S."/>
            <person name="Wortman J."/>
            <person name="Nusbaum C."/>
            <person name="Birren B."/>
        </authorList>
    </citation>
    <scope>NUCLEOTIDE SEQUENCE [LARGE SCALE GENOMIC DNA]</scope>
    <source>
        <strain evidence="1 2">2_1_59BFAA</strain>
    </source>
</reference>
<evidence type="ECO:0000313" key="2">
    <source>
        <dbReference type="Proteomes" id="UP000005835"/>
    </source>
</evidence>
<organism evidence="1 2">
    <name type="scientific">Sutterella wadsworthensis 2_1_59BFAA</name>
    <dbReference type="NCBI Taxonomy" id="742823"/>
    <lineage>
        <taxon>Bacteria</taxon>
        <taxon>Pseudomonadati</taxon>
        <taxon>Pseudomonadota</taxon>
        <taxon>Betaproteobacteria</taxon>
        <taxon>Burkholderiales</taxon>
        <taxon>Sutterellaceae</taxon>
        <taxon>Sutterella</taxon>
    </lineage>
</organism>
<sequence length="158" mass="17908">MSKKPSPKKKYGPRAVAVPHYLNSLTSDVDRSHDARDENRVFLLQVANRTVEKKDLAMYGRIMQITWVLAAKMERAKELRQCLYNGLVAIGCYIAEKPKIPFDDKMFEELSLATEVARDILENSGEIERAQAGAAVFSGRVKFESEADKITGWEMVLR</sequence>
<evidence type="ECO:0000313" key="1">
    <source>
        <dbReference type="EMBL" id="EKB31529.1"/>
    </source>
</evidence>
<comment type="caution">
    <text evidence="1">The sequence shown here is derived from an EMBL/GenBank/DDBJ whole genome shotgun (WGS) entry which is preliminary data.</text>
</comment>
<keyword evidence="2" id="KW-1185">Reference proteome</keyword>
<protein>
    <submittedName>
        <fullName evidence="1">Uncharacterized protein</fullName>
    </submittedName>
</protein>
<proteinExistence type="predicted"/>
<dbReference type="PATRIC" id="fig|742823.3.peg.872"/>
<name>K1KID3_9BURK</name>
<accession>K1KID3</accession>
<dbReference type="EMBL" id="ADMG01000022">
    <property type="protein sequence ID" value="EKB31529.1"/>
    <property type="molecule type" value="Genomic_DNA"/>
</dbReference>
<dbReference type="HOGENOM" id="CLU_1668506_0_0_4"/>
<dbReference type="RefSeq" id="WP_005434498.1">
    <property type="nucleotide sequence ID" value="NZ_JH815515.1"/>
</dbReference>